<dbReference type="GO" id="GO:0090729">
    <property type="term" value="F:toxin activity"/>
    <property type="evidence" value="ECO:0007669"/>
    <property type="project" value="UniProtKB-KW"/>
</dbReference>
<evidence type="ECO:0000256" key="15">
    <source>
        <dbReference type="ARBA" id="ARBA00023288"/>
    </source>
</evidence>
<accession>A0A075QSA5</accession>
<dbReference type="InterPro" id="IPR001343">
    <property type="entry name" value="Hemolysn_Ca-bd"/>
</dbReference>
<dbReference type="InterPro" id="IPR011049">
    <property type="entry name" value="Serralysin-like_metalloprot_C"/>
</dbReference>
<dbReference type="PANTHER" id="PTHR38340:SF1">
    <property type="entry name" value="S-LAYER PROTEIN"/>
    <property type="match status" value="1"/>
</dbReference>
<evidence type="ECO:0000256" key="10">
    <source>
        <dbReference type="ARBA" id="ARBA00022852"/>
    </source>
</evidence>
<comment type="similarity">
    <text evidence="3">Belongs to the RTX prokaryotic toxin (TC 1.C.11) family.</text>
</comment>
<dbReference type="GO" id="GO:0005509">
    <property type="term" value="F:calcium ion binding"/>
    <property type="evidence" value="ECO:0007669"/>
    <property type="project" value="InterPro"/>
</dbReference>
<reference evidence="18" key="1">
    <citation type="submission" date="2014-05" db="EMBL/GenBank/DDBJ databases">
        <title>Isolation of Actinobacillus pleuropneumoniae from layer hens showing clinical signs of infectious coryza.</title>
        <authorList>
            <person name="Perez-Marquez V."/>
            <person name="Lopez-Ochoa J."/>
            <person name="Vazquez-Cruz C."/>
            <person name="Sanchez-Alonso P."/>
            <person name="Olmedo-Alvarez G."/>
            <person name="Vaca-Pacheco S."/>
            <person name="Negrete-Abascal E."/>
        </authorList>
    </citation>
    <scope>NUCLEOTIDE SEQUENCE</scope>
    <source>
        <strain evidence="18">APBUAP</strain>
    </source>
</reference>
<dbReference type="SMR" id="A0A075QSA5"/>
<dbReference type="GO" id="GO:0020002">
    <property type="term" value="C:host cell plasma membrane"/>
    <property type="evidence" value="ECO:0007669"/>
    <property type="project" value="UniProtKB-SubCell"/>
</dbReference>
<evidence type="ECO:0000256" key="12">
    <source>
        <dbReference type="ARBA" id="ARBA00022989"/>
    </source>
</evidence>
<comment type="subcellular location">
    <subcellularLocation>
        <location evidence="1">Host cell membrane</location>
        <topology evidence="1">Multi-pass membrane protein</topology>
    </subcellularLocation>
    <subcellularLocation>
        <location evidence="2">Secreted</location>
    </subcellularLocation>
</comment>
<keyword evidence="13" id="KW-0843">Virulence</keyword>
<evidence type="ECO:0000313" key="19">
    <source>
        <dbReference type="EMBL" id="VEJ16917.1"/>
    </source>
</evidence>
<evidence type="ECO:0000259" key="16">
    <source>
        <dbReference type="Pfam" id="PF02382"/>
    </source>
</evidence>
<evidence type="ECO:0000256" key="13">
    <source>
        <dbReference type="ARBA" id="ARBA00023026"/>
    </source>
</evidence>
<protein>
    <submittedName>
        <fullName evidence="19">Hemolysin A</fullName>
    </submittedName>
    <submittedName>
        <fullName evidence="18">RTX-II toxin determinant A</fullName>
    </submittedName>
</protein>
<keyword evidence="7" id="KW-0812">Transmembrane</keyword>
<organism evidence="18">
    <name type="scientific">Actinobacillus pleuropneumoniae</name>
    <name type="common">Haemophilus pleuropneumoniae</name>
    <dbReference type="NCBI Taxonomy" id="715"/>
    <lineage>
        <taxon>Bacteria</taxon>
        <taxon>Pseudomonadati</taxon>
        <taxon>Pseudomonadota</taxon>
        <taxon>Gammaproteobacteria</taxon>
        <taxon>Pasteurellales</taxon>
        <taxon>Pasteurellaceae</taxon>
        <taxon>Actinobacillus</taxon>
    </lineage>
</organism>
<proteinExistence type="inferred from homology"/>
<evidence type="ECO:0000259" key="17">
    <source>
        <dbReference type="Pfam" id="PF08339"/>
    </source>
</evidence>
<evidence type="ECO:0000256" key="3">
    <source>
        <dbReference type="ARBA" id="ARBA00005918"/>
    </source>
</evidence>
<evidence type="ECO:0000313" key="18">
    <source>
        <dbReference type="EMBL" id="AIG19510.1"/>
    </source>
</evidence>
<dbReference type="Proteomes" id="UP000275510">
    <property type="component" value="Chromosome"/>
</dbReference>
<dbReference type="GO" id="GO:0031640">
    <property type="term" value="P:killing of cells of another organism"/>
    <property type="evidence" value="ECO:0007669"/>
    <property type="project" value="UniProtKB-KW"/>
</dbReference>
<keyword evidence="12" id="KW-1133">Transmembrane helix</keyword>
<dbReference type="InterPro" id="IPR050557">
    <property type="entry name" value="RTX_toxin/Mannuronan_C5-epim"/>
</dbReference>
<keyword evidence="14" id="KW-0472">Membrane</keyword>
<evidence type="ECO:0000256" key="1">
    <source>
        <dbReference type="ARBA" id="ARBA00004598"/>
    </source>
</evidence>
<keyword evidence="8" id="KW-0677">Repeat</keyword>
<dbReference type="SUPFAM" id="SSF51120">
    <property type="entry name" value="beta-Roll"/>
    <property type="match status" value="1"/>
</dbReference>
<dbReference type="NCBIfam" id="NF033943">
    <property type="entry name" value="RTX_toxin"/>
    <property type="match status" value="1"/>
</dbReference>
<keyword evidence="9" id="KW-0106">Calcium</keyword>
<evidence type="ECO:0000256" key="7">
    <source>
        <dbReference type="ARBA" id="ARBA00022692"/>
    </source>
</evidence>
<dbReference type="EMBL" id="LR134515">
    <property type="protein sequence ID" value="VEJ16917.1"/>
    <property type="molecule type" value="Genomic_DNA"/>
</dbReference>
<feature type="domain" description="RTX C-terminal" evidence="17">
    <location>
        <begin position="810"/>
        <end position="932"/>
    </location>
</feature>
<dbReference type="Pfam" id="PF08339">
    <property type="entry name" value="RTX_C"/>
    <property type="match status" value="1"/>
</dbReference>
<reference evidence="19 20" key="2">
    <citation type="submission" date="2018-12" db="EMBL/GenBank/DDBJ databases">
        <authorList>
            <consortium name="Pathogen Informatics"/>
        </authorList>
    </citation>
    <scope>NUCLEOTIDE SEQUENCE [LARGE SCALE GENOMIC DNA]</scope>
    <source>
        <strain evidence="19 20">NCTC10976</strain>
    </source>
</reference>
<evidence type="ECO:0000256" key="2">
    <source>
        <dbReference type="ARBA" id="ARBA00004613"/>
    </source>
</evidence>
<feature type="domain" description="RTX pore-forming" evidence="16">
    <location>
        <begin position="288"/>
        <end position="592"/>
    </location>
</feature>
<keyword evidence="4" id="KW-1032">Host cell membrane</keyword>
<dbReference type="Pfam" id="PF02382">
    <property type="entry name" value="RTX"/>
    <property type="match status" value="1"/>
</dbReference>
<dbReference type="GeneID" id="48599183"/>
<name>A0A075QSA5_ACTPL</name>
<evidence type="ECO:0000256" key="8">
    <source>
        <dbReference type="ARBA" id="ARBA00022737"/>
    </source>
</evidence>
<dbReference type="EMBL" id="KJ919959">
    <property type="protein sequence ID" value="AIG19510.1"/>
    <property type="molecule type" value="Genomic_DNA"/>
</dbReference>
<gene>
    <name evidence="18" type="primary">apxIIA</name>
    <name evidence="19" type="ORF">NCTC10976_01021</name>
</gene>
<evidence type="ECO:0000256" key="9">
    <source>
        <dbReference type="ARBA" id="ARBA00022837"/>
    </source>
</evidence>
<dbReference type="PRINTS" id="PR00313">
    <property type="entry name" value="CABNDNGRPT"/>
</dbReference>
<keyword evidence="6" id="KW-0800">Toxin</keyword>
<dbReference type="InterPro" id="IPR018504">
    <property type="entry name" value="RTX_pore_form"/>
</dbReference>
<dbReference type="AlphaFoldDB" id="A0A075QSA5"/>
<evidence type="ECO:0000256" key="4">
    <source>
        <dbReference type="ARBA" id="ARBA00022511"/>
    </source>
</evidence>
<keyword evidence="15" id="KW-0449">Lipoprotein</keyword>
<dbReference type="InterPro" id="IPR003995">
    <property type="entry name" value="RTX_toxin_determinant-A"/>
</dbReference>
<dbReference type="Gene3D" id="2.150.10.10">
    <property type="entry name" value="Serralysin-like metalloprotease, C-terminal"/>
    <property type="match status" value="1"/>
</dbReference>
<keyword evidence="11" id="KW-1043">Host membrane</keyword>
<dbReference type="InterPro" id="IPR013550">
    <property type="entry name" value="RTX_C"/>
</dbReference>
<keyword evidence="5" id="KW-0964">Secreted</keyword>
<dbReference type="GO" id="GO:0005576">
    <property type="term" value="C:extracellular region"/>
    <property type="evidence" value="ECO:0007669"/>
    <property type="project" value="UniProtKB-SubCell"/>
</dbReference>
<evidence type="ECO:0000256" key="5">
    <source>
        <dbReference type="ARBA" id="ARBA00022525"/>
    </source>
</evidence>
<dbReference type="PRINTS" id="PR01488">
    <property type="entry name" value="RTXTOXINA"/>
</dbReference>
<keyword evidence="10" id="KW-0204">Cytolysis</keyword>
<dbReference type="PANTHER" id="PTHR38340">
    <property type="entry name" value="S-LAYER PROTEIN"/>
    <property type="match status" value="1"/>
</dbReference>
<evidence type="ECO:0000256" key="11">
    <source>
        <dbReference type="ARBA" id="ARBA00022870"/>
    </source>
</evidence>
<evidence type="ECO:0000256" key="14">
    <source>
        <dbReference type="ARBA" id="ARBA00023136"/>
    </source>
</evidence>
<evidence type="ECO:0000313" key="20">
    <source>
        <dbReference type="Proteomes" id="UP000275510"/>
    </source>
</evidence>
<sequence length="956" mass="102532">MSKITLSSLKSSLQQGLKNGKNKLNQAGTTLKNGLTQTGHSLQNGAKKLILYIPQGYDSGQGNGVQDLVKAANDLGIEVWREERSNLDIAKTSFDTTQKILGFTDRGIVLFAPQLDNLLKKNPKIGNTLGSASSISQNIGKANTVLGGIQSILGSVLSGVNLNELLQNKDPNQLELAKAGLELTNELVGNIASSVQTVDAFAEQISKLGSHLQNVKGLGGLSNKLQNLPDLGKASLGLDIISGLLSGASAGLILADKEASTEKKAAAGVEFANQIIGNVTKAVSSYILAQRVASGLSSTGPVAALIASTVALAVSPLSFLNVADKFKQADLIKSYSERFQKLGYDGDRLLADFHRETGTIDASVTTINTALAAISGGVGAASAGSLVGAPVALLVAGVTGLITTILEYSKQAMFEHVANKVHDRIVEWEKKHNKNYFEQGYDSRHLADLQDNMKFLINLNKELQAERVVAITQQRWDNQIGDLAAISRRTDKISSGKAYVDAFEEGQHQSYDSSVQLDNKNGIINISNTNRKTQSVLFRTPLLTPGEENRERIQEGKNSYITKLHIQRVDSWTVTDGDASSSVDFTNVVQRIAVKFDDAGNIIESKDTKIIANLGAGNDNVFVGSSTTVIDGGDGHDRVHYSRGEYGALVIDATAETEKGSYSVKRYVGDSKALHETIATHQTNVGNREEKIEYRREDDRFHTGYTVTDSLKSVEEIIGSQFNDIFKGSQFDDVFHGGNGVDTIDGNDGDDHLFGGAGDDVIDGGNGNNFLVGGTGNDIISGGKDNDIYVHKTGDGNDSITDSGGQDKLAFSDVNLKDLTFKKVDSSLEIINQKGEKVRIGNWFLEDDLASTVANYKATNDRKIEEIIGKGGERITSEQVDKLIKEGNNQISAEALSKVVNDYNTSKDRQNVSNSLAKLISSVGSFTSSSDFRNNLGTYVPSSIDVSNNIQLARAA</sequence>
<evidence type="ECO:0000256" key="6">
    <source>
        <dbReference type="ARBA" id="ARBA00022656"/>
    </source>
</evidence>
<dbReference type="Pfam" id="PF00353">
    <property type="entry name" value="HemolysinCabind"/>
    <property type="match status" value="2"/>
</dbReference>
<dbReference type="GO" id="GO:0015267">
    <property type="term" value="F:channel activity"/>
    <property type="evidence" value="ECO:0007669"/>
    <property type="project" value="InterPro"/>
</dbReference>
<dbReference type="RefSeq" id="WP_005597652.1">
    <property type="nucleotide sequence ID" value="NZ_CBDBSX010000145.1"/>
</dbReference>